<evidence type="ECO:0000256" key="4">
    <source>
        <dbReference type="ARBA" id="ARBA00022448"/>
    </source>
</evidence>
<keyword evidence="4" id="KW-0813">Transport</keyword>
<dbReference type="PANTHER" id="PTHR40012">
    <property type="entry name" value="AUTOPHAGY-RELATED PROTEIN 29"/>
    <property type="match status" value="1"/>
</dbReference>
<feature type="region of interest" description="Disordered" evidence="7">
    <location>
        <begin position="357"/>
        <end position="382"/>
    </location>
</feature>
<dbReference type="GO" id="GO:0015031">
    <property type="term" value="P:protein transport"/>
    <property type="evidence" value="ECO:0007669"/>
    <property type="project" value="UniProtKB-KW"/>
</dbReference>
<feature type="compositionally biased region" description="Low complexity" evidence="7">
    <location>
        <begin position="258"/>
        <end position="292"/>
    </location>
</feature>
<feature type="domain" description="Atg29 N-terminal" evidence="8">
    <location>
        <begin position="4"/>
        <end position="60"/>
    </location>
</feature>
<evidence type="ECO:0000256" key="2">
    <source>
        <dbReference type="ARBA" id="ARBA00010082"/>
    </source>
</evidence>
<feature type="compositionally biased region" description="Low complexity" evidence="7">
    <location>
        <begin position="331"/>
        <end position="340"/>
    </location>
</feature>
<evidence type="ECO:0000256" key="6">
    <source>
        <dbReference type="ARBA" id="ARBA00023006"/>
    </source>
</evidence>
<evidence type="ECO:0000256" key="7">
    <source>
        <dbReference type="SAM" id="MobiDB-lite"/>
    </source>
</evidence>
<dbReference type="Proteomes" id="UP000807469">
    <property type="component" value="Unassembled WGS sequence"/>
</dbReference>
<gene>
    <name evidence="9" type="ORF">BDN70DRAFT_881696</name>
</gene>
<evidence type="ECO:0000313" key="10">
    <source>
        <dbReference type="Proteomes" id="UP000807469"/>
    </source>
</evidence>
<dbReference type="OrthoDB" id="21072at2759"/>
<evidence type="ECO:0000256" key="3">
    <source>
        <dbReference type="ARBA" id="ARBA00013784"/>
    </source>
</evidence>
<feature type="compositionally biased region" description="Basic and acidic residues" evidence="7">
    <location>
        <begin position="226"/>
        <end position="240"/>
    </location>
</feature>
<organism evidence="9 10">
    <name type="scientific">Pholiota conissans</name>
    <dbReference type="NCBI Taxonomy" id="109636"/>
    <lineage>
        <taxon>Eukaryota</taxon>
        <taxon>Fungi</taxon>
        <taxon>Dikarya</taxon>
        <taxon>Basidiomycota</taxon>
        <taxon>Agaricomycotina</taxon>
        <taxon>Agaricomycetes</taxon>
        <taxon>Agaricomycetidae</taxon>
        <taxon>Agaricales</taxon>
        <taxon>Agaricineae</taxon>
        <taxon>Strophariaceae</taxon>
        <taxon>Pholiota</taxon>
    </lineage>
</organism>
<keyword evidence="5" id="KW-0653">Protein transport</keyword>
<sequence>MNVRVVVNLPYNRPENPPNDPPQIEWNAEKASILWEVIEKSRAVDNAATDWTGLAAHLQVPLPYLLYRVNARFQEELRGIRDIGILSPTTTQSPKGYNFPAGDKQAPSLATRVTGSTRLSRSRQGTPLGVRARLSSLGTTAPRPRKATSSSTLTLHAPPAAAKLFSPLRPTSPSSSEGDSGEDEEDAIREEEADRNAEEEETLSRKLEELQRMMTNDALGLVSGTRPKDKDKGKTRDRGRSAPLSPRSLGSSRVDTLSSRSMSQSVSSAGSIPDIPSQSSGSQSQSRSQPQSPGGPGTLGHKSGSPPAVSSRSAVGVVHRRLSEYGSNHGSEASSFSDLSDASISASVLESALLSGLGTNGSRFSQISRTRNSNRIHTVVPQ</sequence>
<feature type="region of interest" description="Disordered" evidence="7">
    <location>
        <begin position="89"/>
        <end position="340"/>
    </location>
</feature>
<dbReference type="PANTHER" id="PTHR40012:SF1">
    <property type="entry name" value="AUTOPHAGY-RELATED PROTEIN 29"/>
    <property type="match status" value="1"/>
</dbReference>
<dbReference type="Gene3D" id="1.10.10.2570">
    <property type="match status" value="1"/>
</dbReference>
<reference evidence="9" key="1">
    <citation type="submission" date="2020-11" db="EMBL/GenBank/DDBJ databases">
        <authorList>
            <consortium name="DOE Joint Genome Institute"/>
            <person name="Ahrendt S."/>
            <person name="Riley R."/>
            <person name="Andreopoulos W."/>
            <person name="Labutti K."/>
            <person name="Pangilinan J."/>
            <person name="Ruiz-Duenas F.J."/>
            <person name="Barrasa J.M."/>
            <person name="Sanchez-Garcia M."/>
            <person name="Camarero S."/>
            <person name="Miyauchi S."/>
            <person name="Serrano A."/>
            <person name="Linde D."/>
            <person name="Babiker R."/>
            <person name="Drula E."/>
            <person name="Ayuso-Fernandez I."/>
            <person name="Pacheco R."/>
            <person name="Padilla G."/>
            <person name="Ferreira P."/>
            <person name="Barriuso J."/>
            <person name="Kellner H."/>
            <person name="Castanera R."/>
            <person name="Alfaro M."/>
            <person name="Ramirez L."/>
            <person name="Pisabarro A.G."/>
            <person name="Kuo A."/>
            <person name="Tritt A."/>
            <person name="Lipzen A."/>
            <person name="He G."/>
            <person name="Yan M."/>
            <person name="Ng V."/>
            <person name="Cullen D."/>
            <person name="Martin F."/>
            <person name="Rosso M.-N."/>
            <person name="Henrissat B."/>
            <person name="Hibbett D."/>
            <person name="Martinez A.T."/>
            <person name="Grigoriev I.V."/>
        </authorList>
    </citation>
    <scope>NUCLEOTIDE SEQUENCE</scope>
    <source>
        <strain evidence="9">CIRM-BRFM 674</strain>
    </source>
</reference>
<accession>A0A9P5YWI8</accession>
<keyword evidence="6" id="KW-0072">Autophagy</keyword>
<dbReference type="InterPro" id="IPR039362">
    <property type="entry name" value="ATG29_sf"/>
</dbReference>
<evidence type="ECO:0000313" key="9">
    <source>
        <dbReference type="EMBL" id="KAF9476982.1"/>
    </source>
</evidence>
<keyword evidence="10" id="KW-1185">Reference proteome</keyword>
<name>A0A9P5YWI8_9AGAR</name>
<dbReference type="GO" id="GO:0000045">
    <property type="term" value="P:autophagosome assembly"/>
    <property type="evidence" value="ECO:0007669"/>
    <property type="project" value="InterPro"/>
</dbReference>
<dbReference type="EMBL" id="MU155275">
    <property type="protein sequence ID" value="KAF9476982.1"/>
    <property type="molecule type" value="Genomic_DNA"/>
</dbReference>
<comment type="subcellular location">
    <subcellularLocation>
        <location evidence="1">Preautophagosomal structure</location>
    </subcellularLocation>
</comment>
<feature type="compositionally biased region" description="Acidic residues" evidence="7">
    <location>
        <begin position="179"/>
        <end position="189"/>
    </location>
</feature>
<dbReference type="InterPro" id="IPR039113">
    <property type="entry name" value="ATG29"/>
</dbReference>
<evidence type="ECO:0000259" key="8">
    <source>
        <dbReference type="Pfam" id="PF18388"/>
    </source>
</evidence>
<dbReference type="AlphaFoldDB" id="A0A9P5YWI8"/>
<feature type="compositionally biased region" description="Polar residues" evidence="7">
    <location>
        <begin position="248"/>
        <end position="257"/>
    </location>
</feature>
<evidence type="ECO:0000256" key="5">
    <source>
        <dbReference type="ARBA" id="ARBA00022927"/>
    </source>
</evidence>
<feature type="compositionally biased region" description="Polar residues" evidence="7">
    <location>
        <begin position="360"/>
        <end position="382"/>
    </location>
</feature>
<comment type="caution">
    <text evidence="9">The sequence shown here is derived from an EMBL/GenBank/DDBJ whole genome shotgun (WGS) entry which is preliminary data.</text>
</comment>
<proteinExistence type="inferred from homology"/>
<evidence type="ECO:0000256" key="1">
    <source>
        <dbReference type="ARBA" id="ARBA00004329"/>
    </source>
</evidence>
<feature type="compositionally biased region" description="Basic and acidic residues" evidence="7">
    <location>
        <begin position="190"/>
        <end position="211"/>
    </location>
</feature>
<dbReference type="Pfam" id="PF18388">
    <property type="entry name" value="ATG29_N"/>
    <property type="match status" value="1"/>
</dbReference>
<feature type="compositionally biased region" description="Polar residues" evidence="7">
    <location>
        <begin position="111"/>
        <end position="125"/>
    </location>
</feature>
<dbReference type="InterPro" id="IPR040666">
    <property type="entry name" value="Atg29_N"/>
</dbReference>
<comment type="similarity">
    <text evidence="2">Belongs to the ATG29 family.</text>
</comment>
<protein>
    <recommendedName>
        <fullName evidence="3">Autophagy-related protein 29</fullName>
    </recommendedName>
</protein>
<dbReference type="GO" id="GO:0000407">
    <property type="term" value="C:phagophore assembly site"/>
    <property type="evidence" value="ECO:0007669"/>
    <property type="project" value="UniProtKB-SubCell"/>
</dbReference>